<dbReference type="AlphaFoldDB" id="A0A4D7QHQ8"/>
<dbReference type="Proteomes" id="UP000298588">
    <property type="component" value="Chromosome"/>
</dbReference>
<proteinExistence type="inferred from homology"/>
<comment type="similarity">
    <text evidence="2">Belongs to the DapA family.</text>
</comment>
<evidence type="ECO:0000256" key="1">
    <source>
        <dbReference type="ARBA" id="ARBA00023239"/>
    </source>
</evidence>
<dbReference type="InterPro" id="IPR013785">
    <property type="entry name" value="Aldolase_TIM"/>
</dbReference>
<dbReference type="Pfam" id="PF00701">
    <property type="entry name" value="DHDPS"/>
    <property type="match status" value="1"/>
</dbReference>
<keyword evidence="5" id="KW-1185">Reference proteome</keyword>
<protein>
    <submittedName>
        <fullName evidence="4">Dihydrodipicolinate synthase family protein</fullName>
    </submittedName>
</protein>
<dbReference type="PANTHER" id="PTHR12128:SF38">
    <property type="entry name" value="DIHYDRODIPICOLINATE SYNTHETASE FAMILY PROTEIN (AFU_ORTHOLOGUE AFUA_6G00110)"/>
    <property type="match status" value="1"/>
</dbReference>
<feature type="binding site" evidence="3">
    <location>
        <position position="51"/>
    </location>
    <ligand>
        <name>pyruvate</name>
        <dbReference type="ChEBI" id="CHEBI:15361"/>
    </ligand>
</feature>
<dbReference type="EMBL" id="CP039865">
    <property type="protein sequence ID" value="QCK85359.1"/>
    <property type="molecule type" value="Genomic_DNA"/>
</dbReference>
<evidence type="ECO:0000256" key="3">
    <source>
        <dbReference type="PIRSR" id="PIRSR001365-2"/>
    </source>
</evidence>
<gene>
    <name evidence="4" type="ORF">E8L99_06025</name>
</gene>
<dbReference type="KEGG" id="paqt:E8L99_06025"/>
<dbReference type="GO" id="GO:0008840">
    <property type="term" value="F:4-hydroxy-tetrahydrodipicolinate synthase activity"/>
    <property type="evidence" value="ECO:0007669"/>
    <property type="project" value="TreeGrafter"/>
</dbReference>
<evidence type="ECO:0000313" key="4">
    <source>
        <dbReference type="EMBL" id="QCK85359.1"/>
    </source>
</evidence>
<sequence length="314" mass="33447">MSVMTNFHGLIPAMAVPFRADHSIDEQELTGFAQWLARQPGVVGMMTNGHTGEVFSLTPRERAEVTRIVARATEGVCPVVSSVVCEGIRDGIEQAGWAREAGAKALDIMPPHHWLRFGFRPSHVIEYFTAIGEASGLPLIVHVYPAWTKASFSSDLLAELAQLPFVKAFKIGTREMNKYARDLQAIRAVAPGKALLTCHDEYLLASMVQGVDGALVGFASLIPGLINDLLQAVRNGDLKTAQMLQAKIDPLKEAVYGGGEPTGEAHANMKAAMAAAGIFRSGAVRAPTIAPNAQELAVIAEAVASAGLSRLRAA</sequence>
<dbReference type="Gene3D" id="3.20.20.70">
    <property type="entry name" value="Aldolase class I"/>
    <property type="match status" value="1"/>
</dbReference>
<organism evidence="4 5">
    <name type="scientific">Phreatobacter aquaticus</name>
    <dbReference type="NCBI Taxonomy" id="2570229"/>
    <lineage>
        <taxon>Bacteria</taxon>
        <taxon>Pseudomonadati</taxon>
        <taxon>Pseudomonadota</taxon>
        <taxon>Alphaproteobacteria</taxon>
        <taxon>Hyphomicrobiales</taxon>
        <taxon>Phreatobacteraceae</taxon>
        <taxon>Phreatobacter</taxon>
    </lineage>
</organism>
<evidence type="ECO:0000313" key="5">
    <source>
        <dbReference type="Proteomes" id="UP000298588"/>
    </source>
</evidence>
<name>A0A4D7QHQ8_9HYPH</name>
<dbReference type="PANTHER" id="PTHR12128">
    <property type="entry name" value="DIHYDRODIPICOLINATE SYNTHASE"/>
    <property type="match status" value="1"/>
</dbReference>
<accession>A0A4D7QHQ8</accession>
<dbReference type="InterPro" id="IPR002220">
    <property type="entry name" value="DapA-like"/>
</dbReference>
<dbReference type="PIRSF" id="PIRSF001365">
    <property type="entry name" value="DHDPS"/>
    <property type="match status" value="1"/>
</dbReference>
<dbReference type="SUPFAM" id="SSF51569">
    <property type="entry name" value="Aldolase"/>
    <property type="match status" value="1"/>
</dbReference>
<dbReference type="CDD" id="cd00408">
    <property type="entry name" value="DHDPS-like"/>
    <property type="match status" value="1"/>
</dbReference>
<dbReference type="OrthoDB" id="199953at2"/>
<dbReference type="RefSeq" id="WP_137098693.1">
    <property type="nucleotide sequence ID" value="NZ_CP039865.1"/>
</dbReference>
<dbReference type="SMART" id="SM01130">
    <property type="entry name" value="DHDPS"/>
    <property type="match status" value="1"/>
</dbReference>
<keyword evidence="1 2" id="KW-0456">Lyase</keyword>
<reference evidence="4 5" key="1">
    <citation type="submission" date="2019-04" db="EMBL/GenBank/DDBJ databases">
        <title>Phreatobacter aquaticus sp. nov.</title>
        <authorList>
            <person name="Choi A."/>
            <person name="Baek K."/>
        </authorList>
    </citation>
    <scope>NUCLEOTIDE SEQUENCE [LARGE SCALE GENOMIC DNA]</scope>
    <source>
        <strain evidence="4 5">NMCR1094</strain>
    </source>
</reference>
<evidence type="ECO:0000256" key="2">
    <source>
        <dbReference type="PIRNR" id="PIRNR001365"/>
    </source>
</evidence>